<evidence type="ECO:0000313" key="2">
    <source>
        <dbReference type="Proteomes" id="UP001607303"/>
    </source>
</evidence>
<name>A0ABD2ARU4_VESMC</name>
<accession>A0ABD2ARU4</accession>
<dbReference type="EMBL" id="JAYRBN010000114">
    <property type="protein sequence ID" value="KAL2723347.1"/>
    <property type="molecule type" value="Genomic_DNA"/>
</dbReference>
<reference evidence="1 2" key="1">
    <citation type="journal article" date="2024" name="Ann. Entomol. Soc. Am.">
        <title>Genomic analyses of the southern and eastern yellowjacket wasps (Hymenoptera: Vespidae) reveal evolutionary signatures of social life.</title>
        <authorList>
            <person name="Catto M.A."/>
            <person name="Caine P.B."/>
            <person name="Orr S.E."/>
            <person name="Hunt B.G."/>
            <person name="Goodisman M.A.D."/>
        </authorList>
    </citation>
    <scope>NUCLEOTIDE SEQUENCE [LARGE SCALE GENOMIC DNA]</scope>
    <source>
        <strain evidence="1">232</strain>
        <tissue evidence="1">Head and thorax</tissue>
    </source>
</reference>
<dbReference type="AlphaFoldDB" id="A0ABD2ARU4"/>
<protein>
    <submittedName>
        <fullName evidence="1">Uncharacterized protein</fullName>
    </submittedName>
</protein>
<dbReference type="Proteomes" id="UP001607303">
    <property type="component" value="Unassembled WGS sequence"/>
</dbReference>
<evidence type="ECO:0000313" key="1">
    <source>
        <dbReference type="EMBL" id="KAL2723347.1"/>
    </source>
</evidence>
<proteinExistence type="predicted"/>
<organism evidence="1 2">
    <name type="scientific">Vespula maculifrons</name>
    <name type="common">Eastern yellow jacket</name>
    <name type="synonym">Wasp</name>
    <dbReference type="NCBI Taxonomy" id="7453"/>
    <lineage>
        <taxon>Eukaryota</taxon>
        <taxon>Metazoa</taxon>
        <taxon>Ecdysozoa</taxon>
        <taxon>Arthropoda</taxon>
        <taxon>Hexapoda</taxon>
        <taxon>Insecta</taxon>
        <taxon>Pterygota</taxon>
        <taxon>Neoptera</taxon>
        <taxon>Endopterygota</taxon>
        <taxon>Hymenoptera</taxon>
        <taxon>Apocrita</taxon>
        <taxon>Aculeata</taxon>
        <taxon>Vespoidea</taxon>
        <taxon>Vespidae</taxon>
        <taxon>Vespinae</taxon>
        <taxon>Vespula</taxon>
    </lineage>
</organism>
<gene>
    <name evidence="1" type="ORF">V1477_019198</name>
</gene>
<keyword evidence="2" id="KW-1185">Reference proteome</keyword>
<sequence>MGTPPREMVDERLFDGTSPTPMHGKRGIAFTVHCLRIRVSTLLYFYASSFYSSSSKKENTVSLTLPIYHCAAVRCGSVDGDGDGAGTGTGTAGTGVMMTMVVVVMQFTSVISAGIAVCPQARPQHIDLSS</sequence>
<comment type="caution">
    <text evidence="1">The sequence shown here is derived from an EMBL/GenBank/DDBJ whole genome shotgun (WGS) entry which is preliminary data.</text>
</comment>